<dbReference type="EMBL" id="LOEE01000028">
    <property type="protein sequence ID" value="KXG76338.1"/>
    <property type="molecule type" value="Genomic_DNA"/>
</dbReference>
<dbReference type="Proteomes" id="UP000070456">
    <property type="component" value="Unassembled WGS sequence"/>
</dbReference>
<dbReference type="NCBIfam" id="NF002469">
    <property type="entry name" value="PRK01712.1"/>
    <property type="match status" value="1"/>
</dbReference>
<evidence type="ECO:0000256" key="4">
    <source>
        <dbReference type="ARBA" id="ARBA00022845"/>
    </source>
</evidence>
<dbReference type="PATRIC" id="fig|520762.4.peg.1442"/>
<comment type="function">
    <text evidence="6">A translational regulator that binds mRNA to regulate translation initiation and/or mRNA stability. Usually binds in the 5'-UTR at or near the Shine-Dalgarno sequence preventing ribosome-binding, thus repressing translation. Its main target seems to be the major flagellin gene, while its function is anatagonized by FliW.</text>
</comment>
<dbReference type="GO" id="GO:0048027">
    <property type="term" value="F:mRNA 5'-UTR binding"/>
    <property type="evidence" value="ECO:0007669"/>
    <property type="project" value="UniProtKB-UniRule"/>
</dbReference>
<dbReference type="SUPFAM" id="SSF117130">
    <property type="entry name" value="CsrA-like"/>
    <property type="match status" value="1"/>
</dbReference>
<comment type="subcellular location">
    <subcellularLocation>
        <location evidence="6">Cytoplasm</location>
    </subcellularLocation>
</comment>
<evidence type="ECO:0000256" key="6">
    <source>
        <dbReference type="HAMAP-Rule" id="MF_00167"/>
    </source>
</evidence>
<comment type="caution">
    <text evidence="7">The sequence shown here is derived from an EMBL/GenBank/DDBJ whole genome shotgun (WGS) entry which is preliminary data.</text>
</comment>
<dbReference type="GO" id="GO:0006109">
    <property type="term" value="P:regulation of carbohydrate metabolic process"/>
    <property type="evidence" value="ECO:0007669"/>
    <property type="project" value="InterPro"/>
</dbReference>
<keyword evidence="8" id="KW-1185">Reference proteome</keyword>
<evidence type="ECO:0000256" key="3">
    <source>
        <dbReference type="ARBA" id="ARBA00022795"/>
    </source>
</evidence>
<dbReference type="PANTHER" id="PTHR34984:SF1">
    <property type="entry name" value="CARBON STORAGE REGULATOR"/>
    <property type="match status" value="1"/>
</dbReference>
<evidence type="ECO:0000313" key="8">
    <source>
        <dbReference type="Proteomes" id="UP000070456"/>
    </source>
</evidence>
<dbReference type="GO" id="GO:1902208">
    <property type="term" value="P:regulation of bacterial-type flagellum assembly"/>
    <property type="evidence" value="ECO:0007669"/>
    <property type="project" value="UniProtKB-UniRule"/>
</dbReference>
<keyword evidence="1 6" id="KW-0963">Cytoplasm</keyword>
<dbReference type="Gene3D" id="2.60.40.4380">
    <property type="entry name" value="Translational regulator CsrA"/>
    <property type="match status" value="1"/>
</dbReference>
<dbReference type="AlphaFoldDB" id="A0A140L713"/>
<comment type="subunit">
    <text evidence="6">Homodimer; the beta-strands of each monomer intercalate to form a hydrophobic core, while the alpha-helices form wings that extend away from the core.</text>
</comment>
<dbReference type="FunFam" id="2.60.40.4380:FF:000002">
    <property type="entry name" value="Translational regulator CsrA"/>
    <property type="match status" value="1"/>
</dbReference>
<keyword evidence="3 6" id="KW-1005">Bacterial flagellum biogenesis</keyword>
<keyword evidence="4 6" id="KW-0810">Translation regulation</keyword>
<dbReference type="Pfam" id="PF02599">
    <property type="entry name" value="CsrA"/>
    <property type="match status" value="1"/>
</dbReference>
<dbReference type="GO" id="GO:0045947">
    <property type="term" value="P:negative regulation of translational initiation"/>
    <property type="evidence" value="ECO:0007669"/>
    <property type="project" value="UniProtKB-UniRule"/>
</dbReference>
<dbReference type="OrthoDB" id="9809061at2"/>
<evidence type="ECO:0000313" key="7">
    <source>
        <dbReference type="EMBL" id="KXG76338.1"/>
    </source>
</evidence>
<evidence type="ECO:0000256" key="5">
    <source>
        <dbReference type="ARBA" id="ARBA00022884"/>
    </source>
</evidence>
<dbReference type="InterPro" id="IPR003751">
    <property type="entry name" value="CsrA"/>
</dbReference>
<sequence length="75" mass="8647">MLVLSRKKGESVIIDGMIEVQILDMDEGKVKLGITAPKKIEIFRKEVYEEIIKENMEAANIYPDMTGLKNFFQKK</sequence>
<keyword evidence="5 6" id="KW-0694">RNA-binding</keyword>
<proteinExistence type="inferred from homology"/>
<dbReference type="GO" id="GO:0044781">
    <property type="term" value="P:bacterial-type flagellum organization"/>
    <property type="evidence" value="ECO:0007669"/>
    <property type="project" value="UniProtKB-KW"/>
</dbReference>
<organism evidence="7 8">
    <name type="scientific">Thermotalea metallivorans</name>
    <dbReference type="NCBI Taxonomy" id="520762"/>
    <lineage>
        <taxon>Bacteria</taxon>
        <taxon>Bacillati</taxon>
        <taxon>Bacillota</taxon>
        <taxon>Clostridia</taxon>
        <taxon>Peptostreptococcales</taxon>
        <taxon>Thermotaleaceae</taxon>
        <taxon>Thermotalea</taxon>
    </lineage>
</organism>
<accession>A0A140L713</accession>
<dbReference type="GO" id="GO:0005829">
    <property type="term" value="C:cytosol"/>
    <property type="evidence" value="ECO:0007669"/>
    <property type="project" value="TreeGrafter"/>
</dbReference>
<reference evidence="7 8" key="1">
    <citation type="submission" date="2015-12" db="EMBL/GenBank/DDBJ databases">
        <title>Draft genome sequence of the thermoanaerobe Thermotalea metallivorans, an isolate from the runoff channel of the Great Artesian Basin, Australia.</title>
        <authorList>
            <person name="Patel B.K."/>
        </authorList>
    </citation>
    <scope>NUCLEOTIDE SEQUENCE [LARGE SCALE GENOMIC DNA]</scope>
    <source>
        <strain evidence="7 8">B2-1</strain>
    </source>
</reference>
<evidence type="ECO:0000256" key="2">
    <source>
        <dbReference type="ARBA" id="ARBA00022491"/>
    </source>
</evidence>
<dbReference type="PANTHER" id="PTHR34984">
    <property type="entry name" value="CARBON STORAGE REGULATOR"/>
    <property type="match status" value="1"/>
</dbReference>
<protein>
    <recommendedName>
        <fullName evidence="6">Translational regulator CsrA</fullName>
    </recommendedName>
</protein>
<dbReference type="NCBIfam" id="TIGR00202">
    <property type="entry name" value="csrA"/>
    <property type="match status" value="1"/>
</dbReference>
<dbReference type="InterPro" id="IPR036107">
    <property type="entry name" value="CsrA_sf"/>
</dbReference>
<dbReference type="HAMAP" id="MF_00167">
    <property type="entry name" value="CsrA"/>
    <property type="match status" value="1"/>
</dbReference>
<gene>
    <name evidence="6" type="primary">csrA</name>
    <name evidence="7" type="ORF">AN619_12960</name>
</gene>
<dbReference type="STRING" id="520762.AN619_12960"/>
<comment type="similarity">
    <text evidence="6">Belongs to the CsrA/RsmA family.</text>
</comment>
<keyword evidence="2 6" id="KW-0678">Repressor</keyword>
<name>A0A140L713_9FIRM</name>
<dbReference type="GO" id="GO:0006402">
    <property type="term" value="P:mRNA catabolic process"/>
    <property type="evidence" value="ECO:0007669"/>
    <property type="project" value="InterPro"/>
</dbReference>
<evidence type="ECO:0000256" key="1">
    <source>
        <dbReference type="ARBA" id="ARBA00022490"/>
    </source>
</evidence>